<feature type="disulfide bond" evidence="9">
    <location>
        <begin position="245"/>
        <end position="261"/>
    </location>
</feature>
<dbReference type="GO" id="GO:0005509">
    <property type="term" value="F:calcium ion binding"/>
    <property type="evidence" value="ECO:0007669"/>
    <property type="project" value="InterPro"/>
</dbReference>
<evidence type="ECO:0000256" key="12">
    <source>
        <dbReference type="SAM" id="Phobius"/>
    </source>
</evidence>
<feature type="binding site" evidence="8">
    <location>
        <position position="248"/>
    </location>
    <ligand>
        <name>Ca(2+)</name>
        <dbReference type="ChEBI" id="CHEBI:29108"/>
    </ligand>
</feature>
<dbReference type="EMBL" id="VBQZ03000098">
    <property type="protein sequence ID" value="MXQ93775.1"/>
    <property type="molecule type" value="Genomic_DNA"/>
</dbReference>
<dbReference type="PRINTS" id="PR00389">
    <property type="entry name" value="PHPHLIPASEA2"/>
</dbReference>
<comment type="catalytic activity">
    <reaction evidence="6">
        <text>1-hexadecanoyl-2-(9Z,12Z-octadecadienoyl)-sn-glycero-3-phosphoethanolamine + H2O = 1-hexadecanoyl-sn-glycero-3-phosphoethanolamine + (9Z,12Z)-octadecadienoate + H(+)</text>
        <dbReference type="Rhea" id="RHEA:40815"/>
        <dbReference type="ChEBI" id="CHEBI:15377"/>
        <dbReference type="ChEBI" id="CHEBI:15378"/>
        <dbReference type="ChEBI" id="CHEBI:30245"/>
        <dbReference type="ChEBI" id="CHEBI:73004"/>
        <dbReference type="ChEBI" id="CHEBI:73008"/>
    </reaction>
    <physiologicalReaction direction="left-to-right" evidence="6">
        <dbReference type="Rhea" id="RHEA:40816"/>
    </physiologicalReaction>
</comment>
<evidence type="ECO:0000256" key="11">
    <source>
        <dbReference type="RuleBase" id="RU361236"/>
    </source>
</evidence>
<feature type="disulfide bond" evidence="9">
    <location>
        <begin position="294"/>
        <end position="305"/>
    </location>
</feature>
<reference evidence="14" key="1">
    <citation type="submission" date="2019-10" db="EMBL/GenBank/DDBJ databases">
        <title>The sequence and de novo assembly of the wild yak genome.</title>
        <authorList>
            <person name="Liu Y."/>
        </authorList>
    </citation>
    <scope>NUCLEOTIDE SEQUENCE [LARGE SCALE GENOMIC DNA]</scope>
    <source>
        <strain evidence="14">WY2019</strain>
    </source>
</reference>
<gene>
    <name evidence="14" type="ORF">E5288_WYG016887</name>
</gene>
<dbReference type="GO" id="GO:0050482">
    <property type="term" value="P:arachidonate secretion"/>
    <property type="evidence" value="ECO:0007669"/>
    <property type="project" value="InterPro"/>
</dbReference>
<keyword evidence="11" id="KW-0443">Lipid metabolism</keyword>
<keyword evidence="8" id="KW-0479">Metal-binding</keyword>
<evidence type="ECO:0000256" key="1">
    <source>
        <dbReference type="ARBA" id="ARBA00004613"/>
    </source>
</evidence>
<comment type="cofactor">
    <cofactor evidence="8">
        <name>Ca(2+)</name>
        <dbReference type="ChEBI" id="CHEBI:29108"/>
    </cofactor>
    <text evidence="8">Binds 1 Ca(2+) ion per subunit.</text>
</comment>
<evidence type="ECO:0000256" key="8">
    <source>
        <dbReference type="PIRSR" id="PIRSR601211-2"/>
    </source>
</evidence>
<dbReference type="GO" id="GO:0005543">
    <property type="term" value="F:phospholipid binding"/>
    <property type="evidence" value="ECO:0007669"/>
    <property type="project" value="TreeGrafter"/>
</dbReference>
<feature type="binding site" evidence="8">
    <location>
        <position position="246"/>
    </location>
    <ligand>
        <name>Ca(2+)</name>
        <dbReference type="ChEBI" id="CHEBI:29108"/>
    </ligand>
</feature>
<keyword evidence="4 9" id="KW-1015">Disulfide bond</keyword>
<proteinExistence type="inferred from homology"/>
<feature type="disulfide bond" evidence="9">
    <location>
        <begin position="260"/>
        <end position="314"/>
    </location>
</feature>
<evidence type="ECO:0000256" key="6">
    <source>
        <dbReference type="ARBA" id="ARBA00049039"/>
    </source>
</evidence>
<comment type="catalytic activity">
    <reaction evidence="11">
        <text>a 1,2-diacyl-sn-glycero-3-phosphocholine + H2O = a 1-acyl-sn-glycero-3-phosphocholine + a fatty acid + H(+)</text>
        <dbReference type="Rhea" id="RHEA:15801"/>
        <dbReference type="ChEBI" id="CHEBI:15377"/>
        <dbReference type="ChEBI" id="CHEBI:15378"/>
        <dbReference type="ChEBI" id="CHEBI:28868"/>
        <dbReference type="ChEBI" id="CHEBI:57643"/>
        <dbReference type="ChEBI" id="CHEBI:58168"/>
        <dbReference type="EC" id="3.1.1.4"/>
    </reaction>
</comment>
<comment type="similarity">
    <text evidence="2 10">Belongs to the phospholipase A2 family.</text>
</comment>
<feature type="binding site" evidence="8">
    <location>
        <position position="244"/>
    </location>
    <ligand>
        <name>Ca(2+)</name>
        <dbReference type="ChEBI" id="CHEBI:29108"/>
    </ligand>
</feature>
<accession>A0A6B0RVC2</accession>
<keyword evidence="3 11" id="KW-0964">Secreted</keyword>
<feature type="domain" description="Phospholipase A2-like central" evidence="13">
    <location>
        <begin position="219"/>
        <end position="335"/>
    </location>
</feature>
<sequence>MRPLLTGEETTKQGAGLLFDVGKPHAAAFRGQRDIPPVLQLTPEKLDNLISVVQPWVSGDWSVGKSLDSTAFQHQLKTSAIPSGCAKAGSKFKVKEQEKPKFLTRKCNKWRKRDSRGTDQAAPRPRTLMEVADLVIPADQEHGRQGEVTGQVPASCVRFCLSGLQPANEAMEPRYTTAQGFWGDRVHNRKDFRYPSSKQMKRPPLLTFLCLLAALAGGNLVQFGVMIERMTGMPALQYNDYGCYCGVGGSHWPVDKTDWCCHAHDCCYGRLEKLGCEPKMERYLFSATRHSIFCAGRTSCQRQTCECDKKAALCFRRNLGTYNRKYAHYPNKLCTGPTPPC</sequence>
<keyword evidence="11" id="KW-0378">Hydrolase</keyword>
<keyword evidence="12" id="KW-1133">Transmembrane helix</keyword>
<dbReference type="GO" id="GO:0005576">
    <property type="term" value="C:extracellular region"/>
    <property type="evidence" value="ECO:0007669"/>
    <property type="project" value="UniProtKB-SubCell"/>
</dbReference>
<keyword evidence="12" id="KW-0472">Membrane</keyword>
<dbReference type="Pfam" id="PF00068">
    <property type="entry name" value="Phospholip_A2_1"/>
    <property type="match status" value="1"/>
</dbReference>
<name>A0A6B0RVC2_9CETA</name>
<dbReference type="InterPro" id="IPR001211">
    <property type="entry name" value="PLA2"/>
</dbReference>
<dbReference type="PANTHER" id="PTHR11716">
    <property type="entry name" value="PHOSPHOLIPASE A2 FAMILY MEMBER"/>
    <property type="match status" value="1"/>
</dbReference>
<evidence type="ECO:0000259" key="13">
    <source>
        <dbReference type="SMART" id="SM00085"/>
    </source>
</evidence>
<dbReference type="SUPFAM" id="SSF48619">
    <property type="entry name" value="Phospholipase A2, PLA2"/>
    <property type="match status" value="1"/>
</dbReference>
<keyword evidence="15" id="KW-1185">Reference proteome</keyword>
<comment type="subcellular location">
    <subcellularLocation>
        <location evidence="1 11">Secreted</location>
    </subcellularLocation>
</comment>
<feature type="active site" evidence="7">
    <location>
        <position position="308"/>
    </location>
</feature>
<dbReference type="InterPro" id="IPR033113">
    <property type="entry name" value="PLA2_histidine"/>
</dbReference>
<dbReference type="AlphaFoldDB" id="A0A6B0RVC2"/>
<dbReference type="Proteomes" id="UP000322234">
    <property type="component" value="Unassembled WGS sequence"/>
</dbReference>
<evidence type="ECO:0000313" key="15">
    <source>
        <dbReference type="Proteomes" id="UP000322234"/>
    </source>
</evidence>
<evidence type="ECO:0000256" key="10">
    <source>
        <dbReference type="RuleBase" id="RU003654"/>
    </source>
</evidence>
<feature type="disulfide bond" evidence="9">
    <location>
        <begin position="276"/>
        <end position="300"/>
    </location>
</feature>
<dbReference type="GO" id="GO:0006644">
    <property type="term" value="P:phospholipid metabolic process"/>
    <property type="evidence" value="ECO:0007669"/>
    <property type="project" value="InterPro"/>
</dbReference>
<feature type="disulfide bond" evidence="9">
    <location>
        <begin position="267"/>
        <end position="307"/>
    </location>
</feature>
<dbReference type="Gene3D" id="1.20.90.10">
    <property type="entry name" value="Phospholipase A2 domain"/>
    <property type="match status" value="1"/>
</dbReference>
<dbReference type="PROSITE" id="PS00118">
    <property type="entry name" value="PA2_HIS"/>
    <property type="match status" value="1"/>
</dbReference>
<dbReference type="InterPro" id="IPR036444">
    <property type="entry name" value="PLipase_A2_dom_sf"/>
</dbReference>
<feature type="disulfide bond" evidence="9">
    <location>
        <begin position="266"/>
        <end position="341"/>
    </location>
</feature>
<feature type="binding site" evidence="8">
    <location>
        <position position="265"/>
    </location>
    <ligand>
        <name>Ca(2+)</name>
        <dbReference type="ChEBI" id="CHEBI:29108"/>
    </ligand>
</feature>
<comment type="caution">
    <text evidence="14">The sequence shown here is derived from an EMBL/GenBank/DDBJ whole genome shotgun (WGS) entry which is preliminary data.</text>
</comment>
<keyword evidence="12" id="KW-0812">Transmembrane</keyword>
<protein>
    <recommendedName>
        <fullName evidence="11">Phospholipase A2</fullName>
        <ecNumber evidence="11">3.1.1.4</ecNumber>
    </recommendedName>
</protein>
<dbReference type="CDD" id="cd00125">
    <property type="entry name" value="PLA2c"/>
    <property type="match status" value="1"/>
</dbReference>
<dbReference type="InterPro" id="IPR016090">
    <property type="entry name" value="PLA2-like_dom"/>
</dbReference>
<dbReference type="GO" id="GO:0016042">
    <property type="term" value="P:lipid catabolic process"/>
    <property type="evidence" value="ECO:0007669"/>
    <property type="project" value="InterPro"/>
</dbReference>
<keyword evidence="8 11" id="KW-0106">Calcium</keyword>
<feature type="transmembrane region" description="Helical" evidence="12">
    <location>
        <begin position="205"/>
        <end position="227"/>
    </location>
</feature>
<evidence type="ECO:0000256" key="7">
    <source>
        <dbReference type="PIRSR" id="PIRSR601211-1"/>
    </source>
</evidence>
<evidence type="ECO:0000256" key="5">
    <source>
        <dbReference type="ARBA" id="ARBA00048699"/>
    </source>
</evidence>
<dbReference type="SMART" id="SM00085">
    <property type="entry name" value="PA2c"/>
    <property type="match status" value="1"/>
</dbReference>
<evidence type="ECO:0000313" key="14">
    <source>
        <dbReference type="EMBL" id="MXQ93775.1"/>
    </source>
</evidence>
<dbReference type="EC" id="3.1.1.4" evidence="11"/>
<feature type="active site" evidence="7">
    <location>
        <position position="264"/>
    </location>
</feature>
<evidence type="ECO:0000256" key="3">
    <source>
        <dbReference type="ARBA" id="ARBA00022525"/>
    </source>
</evidence>
<evidence type="ECO:0000256" key="4">
    <source>
        <dbReference type="ARBA" id="ARBA00023157"/>
    </source>
</evidence>
<comment type="catalytic activity">
    <reaction evidence="5">
        <text>1-hexadecanoyl-2-(9Z-octadecenoyl)-sn-glycero-3-phosphocholine + H2O = 1-hexadecanoyl-sn-glycero-3-phosphocholine + (9Z)-octadecenoate + H(+)</text>
        <dbReference type="Rhea" id="RHEA:38779"/>
        <dbReference type="ChEBI" id="CHEBI:15377"/>
        <dbReference type="ChEBI" id="CHEBI:15378"/>
        <dbReference type="ChEBI" id="CHEBI:30823"/>
        <dbReference type="ChEBI" id="CHEBI:72998"/>
        <dbReference type="ChEBI" id="CHEBI:73001"/>
    </reaction>
    <physiologicalReaction direction="left-to-right" evidence="5">
        <dbReference type="Rhea" id="RHEA:38780"/>
    </physiologicalReaction>
</comment>
<evidence type="ECO:0000256" key="9">
    <source>
        <dbReference type="PIRSR" id="PIRSR601211-3"/>
    </source>
</evidence>
<evidence type="ECO:0000256" key="2">
    <source>
        <dbReference type="ARBA" id="ARBA00007056"/>
    </source>
</evidence>
<dbReference type="FunFam" id="1.20.90.10:FF:000001">
    <property type="entry name" value="Basic phospholipase A2 homolog"/>
    <property type="match status" value="1"/>
</dbReference>
<organism evidence="14 15">
    <name type="scientific">Bos mutus</name>
    <name type="common">wild yak</name>
    <dbReference type="NCBI Taxonomy" id="72004"/>
    <lineage>
        <taxon>Eukaryota</taxon>
        <taxon>Metazoa</taxon>
        <taxon>Chordata</taxon>
        <taxon>Craniata</taxon>
        <taxon>Vertebrata</taxon>
        <taxon>Euteleostomi</taxon>
        <taxon>Mammalia</taxon>
        <taxon>Eutheria</taxon>
        <taxon>Laurasiatheria</taxon>
        <taxon>Artiodactyla</taxon>
        <taxon>Ruminantia</taxon>
        <taxon>Pecora</taxon>
        <taxon>Bovidae</taxon>
        <taxon>Bovinae</taxon>
        <taxon>Bos</taxon>
    </lineage>
</organism>
<dbReference type="PANTHER" id="PTHR11716:SF56">
    <property type="entry name" value="GROUP IIE SECRETORY PHOSPHOLIPASE A2"/>
    <property type="match status" value="1"/>
</dbReference>
<dbReference type="GO" id="GO:0047498">
    <property type="term" value="F:calcium-dependent phospholipase A2 activity"/>
    <property type="evidence" value="ECO:0007669"/>
    <property type="project" value="TreeGrafter"/>
</dbReference>
<feature type="disulfide bond" evidence="9">
    <location>
        <begin position="243"/>
        <end position="334"/>
    </location>
</feature>